<dbReference type="KEGG" id="cmt:CCM_08459"/>
<evidence type="ECO:0000313" key="4">
    <source>
        <dbReference type="Proteomes" id="UP000001610"/>
    </source>
</evidence>
<feature type="compositionally biased region" description="Basic and acidic residues" evidence="1">
    <location>
        <begin position="124"/>
        <end position="161"/>
    </location>
</feature>
<dbReference type="Proteomes" id="UP000001610">
    <property type="component" value="Unassembled WGS sequence"/>
</dbReference>
<dbReference type="VEuPathDB" id="FungiDB:CCM_08459"/>
<accession>G3JRM5</accession>
<name>G3JRM5_CORMM</name>
<protein>
    <recommendedName>
        <fullName evidence="2">CBF1-interacting co-repressor CIR N-terminal domain-containing protein</fullName>
    </recommendedName>
</protein>
<gene>
    <name evidence="3" type="ORF">CCM_08459</name>
</gene>
<dbReference type="Pfam" id="PF10197">
    <property type="entry name" value="Cir_N"/>
    <property type="match status" value="1"/>
</dbReference>
<dbReference type="PANTHER" id="PTHR22093">
    <property type="entry name" value="LEUKOCYTE RECEPTOR CLUSTER LRC MEMBER 1"/>
    <property type="match status" value="1"/>
</dbReference>
<feature type="compositionally biased region" description="Basic and acidic residues" evidence="1">
    <location>
        <begin position="17"/>
        <end position="47"/>
    </location>
</feature>
<feature type="compositionally biased region" description="Basic and acidic residues" evidence="1">
    <location>
        <begin position="233"/>
        <end position="261"/>
    </location>
</feature>
<feature type="region of interest" description="Disordered" evidence="1">
    <location>
        <begin position="233"/>
        <end position="269"/>
    </location>
</feature>
<sequence>MPLHLLGKKSWNVYNKDNIERVRRDEASAKAAEEAAEQRMQEVDAARRLAILRGETPPPIEQEEAAAADPEASPSRRLGTGRRPRKRHGEDDTDFELRIAAEREATVRGAAADARRATSSAPIVDRRGHIDLFGGDVDRSRHADKNEDAERDKRRKEREYEDQYTMRFANAGGQPGLDAPWYAAEDGSTAQKQVAKNVWGRDDPRRKDREAKRTVASDPLAMMKQGAARVRELRQERGKLEEERDRELRQMRREEERRERQVGLWQKRW</sequence>
<feature type="compositionally biased region" description="Basic and acidic residues" evidence="1">
    <location>
        <begin position="95"/>
        <end position="106"/>
    </location>
</feature>
<dbReference type="PANTHER" id="PTHR22093:SF0">
    <property type="entry name" value="LEUKOCYTE RECEPTOR CLUSTER MEMBER 1"/>
    <property type="match status" value="1"/>
</dbReference>
<feature type="compositionally biased region" description="Low complexity" evidence="1">
    <location>
        <begin position="67"/>
        <end position="78"/>
    </location>
</feature>
<dbReference type="InterPro" id="IPR019339">
    <property type="entry name" value="CIR_N_dom"/>
</dbReference>
<organism evidence="3 4">
    <name type="scientific">Cordyceps militaris (strain CM01)</name>
    <name type="common">Caterpillar fungus</name>
    <dbReference type="NCBI Taxonomy" id="983644"/>
    <lineage>
        <taxon>Eukaryota</taxon>
        <taxon>Fungi</taxon>
        <taxon>Dikarya</taxon>
        <taxon>Ascomycota</taxon>
        <taxon>Pezizomycotina</taxon>
        <taxon>Sordariomycetes</taxon>
        <taxon>Hypocreomycetidae</taxon>
        <taxon>Hypocreales</taxon>
        <taxon>Cordycipitaceae</taxon>
        <taxon>Cordyceps</taxon>
    </lineage>
</organism>
<dbReference type="AlphaFoldDB" id="G3JRM5"/>
<reference evidence="3 4" key="1">
    <citation type="journal article" date="2011" name="Genome Biol.">
        <title>Genome sequence of the insect pathogenic fungus Cordyceps militaris, a valued traditional Chinese medicine.</title>
        <authorList>
            <person name="Zheng P."/>
            <person name="Xia Y."/>
            <person name="Xiao G."/>
            <person name="Xiong C."/>
            <person name="Hu X."/>
            <person name="Zhang S."/>
            <person name="Zheng H."/>
            <person name="Huang Y."/>
            <person name="Zhou Y."/>
            <person name="Wang S."/>
            <person name="Zhao G.P."/>
            <person name="Liu X."/>
            <person name="St Leger R.J."/>
            <person name="Wang C."/>
        </authorList>
    </citation>
    <scope>NUCLEOTIDE SEQUENCE [LARGE SCALE GENOMIC DNA]</scope>
    <source>
        <strain evidence="3 4">CM01</strain>
    </source>
</reference>
<evidence type="ECO:0000256" key="1">
    <source>
        <dbReference type="SAM" id="MobiDB-lite"/>
    </source>
</evidence>
<dbReference type="SMART" id="SM01083">
    <property type="entry name" value="Cir_N"/>
    <property type="match status" value="1"/>
</dbReference>
<dbReference type="RefSeq" id="XP_006673660.1">
    <property type="nucleotide sequence ID" value="XM_006673597.1"/>
</dbReference>
<dbReference type="HOGENOM" id="CLU_047019_1_0_1"/>
<dbReference type="InParanoid" id="G3JRM5"/>
<dbReference type="EMBL" id="JH126405">
    <property type="protein sequence ID" value="EGX88415.1"/>
    <property type="molecule type" value="Genomic_DNA"/>
</dbReference>
<feature type="compositionally biased region" description="Low complexity" evidence="1">
    <location>
        <begin position="107"/>
        <end position="121"/>
    </location>
</feature>
<dbReference type="InterPro" id="IPR039875">
    <property type="entry name" value="LENG1-like"/>
</dbReference>
<proteinExistence type="predicted"/>
<evidence type="ECO:0000259" key="2">
    <source>
        <dbReference type="SMART" id="SM01083"/>
    </source>
</evidence>
<dbReference type="OMA" id="KRYSAQF"/>
<dbReference type="OrthoDB" id="2159131at2759"/>
<dbReference type="eggNOG" id="ENOG502RR25">
    <property type="taxonomic scope" value="Eukaryota"/>
</dbReference>
<feature type="region of interest" description="Disordered" evidence="1">
    <location>
        <begin position="17"/>
        <end position="219"/>
    </location>
</feature>
<feature type="compositionally biased region" description="Basic and acidic residues" evidence="1">
    <location>
        <begin position="199"/>
        <end position="215"/>
    </location>
</feature>
<evidence type="ECO:0000313" key="3">
    <source>
        <dbReference type="EMBL" id="EGX88415.1"/>
    </source>
</evidence>
<keyword evidence="4" id="KW-1185">Reference proteome</keyword>
<dbReference type="GeneID" id="18170466"/>
<feature type="domain" description="CBF1-interacting co-repressor CIR N-terminal" evidence="2">
    <location>
        <begin position="10"/>
        <end position="46"/>
    </location>
</feature>